<proteinExistence type="predicted"/>
<dbReference type="Proteomes" id="UP000676565">
    <property type="component" value="Unassembled WGS sequence"/>
</dbReference>
<gene>
    <name evidence="2" type="ORF">J8F10_24865</name>
</gene>
<dbReference type="PROSITE" id="PS00409">
    <property type="entry name" value="PROKAR_NTER_METHYL"/>
    <property type="match status" value="1"/>
</dbReference>
<keyword evidence="3" id="KW-1185">Reference proteome</keyword>
<evidence type="ECO:0000256" key="1">
    <source>
        <dbReference type="SAM" id="Phobius"/>
    </source>
</evidence>
<dbReference type="InterPro" id="IPR045584">
    <property type="entry name" value="Pilin-like"/>
</dbReference>
<protein>
    <submittedName>
        <fullName evidence="2">Type II secretion system protein</fullName>
    </submittedName>
</protein>
<feature type="transmembrane region" description="Helical" evidence="1">
    <location>
        <begin position="12"/>
        <end position="33"/>
    </location>
</feature>
<organism evidence="2 3">
    <name type="scientific">Gemmata palustris</name>
    <dbReference type="NCBI Taxonomy" id="2822762"/>
    <lineage>
        <taxon>Bacteria</taxon>
        <taxon>Pseudomonadati</taxon>
        <taxon>Planctomycetota</taxon>
        <taxon>Planctomycetia</taxon>
        <taxon>Gemmatales</taxon>
        <taxon>Gemmataceae</taxon>
        <taxon>Gemmata</taxon>
    </lineage>
</organism>
<reference evidence="2 3" key="1">
    <citation type="submission" date="2021-04" db="EMBL/GenBank/DDBJ databases">
        <authorList>
            <person name="Ivanova A."/>
        </authorList>
    </citation>
    <scope>NUCLEOTIDE SEQUENCE [LARGE SCALE GENOMIC DNA]</scope>
    <source>
        <strain evidence="2 3">G18</strain>
    </source>
</reference>
<keyword evidence="1" id="KW-1133">Transmembrane helix</keyword>
<keyword evidence="1" id="KW-0472">Membrane</keyword>
<dbReference type="NCBIfam" id="TIGR02532">
    <property type="entry name" value="IV_pilin_GFxxxE"/>
    <property type="match status" value="1"/>
</dbReference>
<evidence type="ECO:0000313" key="2">
    <source>
        <dbReference type="EMBL" id="MBP3958493.1"/>
    </source>
</evidence>
<evidence type="ECO:0000313" key="3">
    <source>
        <dbReference type="Proteomes" id="UP000676565"/>
    </source>
</evidence>
<sequence length="368" mass="39833">MTRTNTRAGFTLIELLVAMAIITTLAGFILLVYPGARDQDRARNAVSDVEITLRMAQGMAARDKAPRGVRFIAAPTDLIANPARTSTQFVTELQYIELPPPLIPNLKPLVNQSSNPNSIPNLEAEPRVKFEYTLGPTGAIQSRRCIIENLTEDQYKQVQLGGCTVVMPNFGFWSKITAVPLNWSIPPLPAPQPANPKSNGRTSALGLPLSDLEVTLEVYPDAVMGGGTLATTNYFAIYLPATPLVGEPTVLIPKNICVDMSVSFPSATGDFDVMFGPDGKLIENSNGVIFLWVRDYTKTPTMAIPAATDGNLLTAFRRGGDQYIISVRSSGAIGHNQPLWPEVAPGPTFGTYATGQNQFSLVRQELNN</sequence>
<dbReference type="InterPro" id="IPR012902">
    <property type="entry name" value="N_methyl_site"/>
</dbReference>
<dbReference type="Gene3D" id="3.30.700.10">
    <property type="entry name" value="Glycoprotein, Type 4 Pilin"/>
    <property type="match status" value="1"/>
</dbReference>
<dbReference type="EMBL" id="JAGKQQ010000001">
    <property type="protein sequence ID" value="MBP3958493.1"/>
    <property type="molecule type" value="Genomic_DNA"/>
</dbReference>
<name>A0ABS5BXV8_9BACT</name>
<dbReference type="SUPFAM" id="SSF54523">
    <property type="entry name" value="Pili subunits"/>
    <property type="match status" value="1"/>
</dbReference>
<keyword evidence="1" id="KW-0812">Transmembrane</keyword>
<dbReference type="RefSeq" id="WP_210658533.1">
    <property type="nucleotide sequence ID" value="NZ_JAGKQQ010000001.1"/>
</dbReference>
<dbReference type="Pfam" id="PF07963">
    <property type="entry name" value="N_methyl"/>
    <property type="match status" value="1"/>
</dbReference>
<accession>A0ABS5BXV8</accession>
<comment type="caution">
    <text evidence="2">The sequence shown here is derived from an EMBL/GenBank/DDBJ whole genome shotgun (WGS) entry which is preliminary data.</text>
</comment>